<evidence type="ECO:0000256" key="5">
    <source>
        <dbReference type="ARBA" id="ARBA00023136"/>
    </source>
</evidence>
<name>A0A2K0SVZ9_9HYPO</name>
<evidence type="ECO:0000256" key="6">
    <source>
        <dbReference type="SAM" id="Phobius"/>
    </source>
</evidence>
<evidence type="ECO:0000259" key="7">
    <source>
        <dbReference type="PROSITE" id="PS50850"/>
    </source>
</evidence>
<feature type="transmembrane region" description="Helical" evidence="6">
    <location>
        <begin position="61"/>
        <end position="78"/>
    </location>
</feature>
<dbReference type="EMBL" id="MTYH01000144">
    <property type="protein sequence ID" value="PNP37434.1"/>
    <property type="molecule type" value="Genomic_DNA"/>
</dbReference>
<dbReference type="PROSITE" id="PS50850">
    <property type="entry name" value="MFS"/>
    <property type="match status" value="1"/>
</dbReference>
<dbReference type="GO" id="GO:0022857">
    <property type="term" value="F:transmembrane transporter activity"/>
    <property type="evidence" value="ECO:0007669"/>
    <property type="project" value="InterPro"/>
</dbReference>
<dbReference type="Proteomes" id="UP000236546">
    <property type="component" value="Unassembled WGS sequence"/>
</dbReference>
<dbReference type="PANTHER" id="PTHR43791:SF36">
    <property type="entry name" value="TRANSPORTER, PUTATIVE (AFU_ORTHOLOGUE AFUA_6G08340)-RELATED"/>
    <property type="match status" value="1"/>
</dbReference>
<evidence type="ECO:0000256" key="3">
    <source>
        <dbReference type="ARBA" id="ARBA00022692"/>
    </source>
</evidence>
<dbReference type="Gene3D" id="1.20.1250.20">
    <property type="entry name" value="MFS general substrate transporter like domains"/>
    <property type="match status" value="1"/>
</dbReference>
<organism evidence="8 9">
    <name type="scientific">Trichoderma gamsii</name>
    <dbReference type="NCBI Taxonomy" id="398673"/>
    <lineage>
        <taxon>Eukaryota</taxon>
        <taxon>Fungi</taxon>
        <taxon>Dikarya</taxon>
        <taxon>Ascomycota</taxon>
        <taxon>Pezizomycotina</taxon>
        <taxon>Sordariomycetes</taxon>
        <taxon>Hypocreomycetidae</taxon>
        <taxon>Hypocreales</taxon>
        <taxon>Hypocreaceae</taxon>
        <taxon>Trichoderma</taxon>
    </lineage>
</organism>
<dbReference type="AlphaFoldDB" id="A0A2K0SVZ9"/>
<evidence type="ECO:0000256" key="4">
    <source>
        <dbReference type="ARBA" id="ARBA00022989"/>
    </source>
</evidence>
<feature type="domain" description="Major facilitator superfamily (MFS) profile" evidence="7">
    <location>
        <begin position="65"/>
        <end position="238"/>
    </location>
</feature>
<evidence type="ECO:0000256" key="1">
    <source>
        <dbReference type="ARBA" id="ARBA00004141"/>
    </source>
</evidence>
<keyword evidence="2" id="KW-0813">Transport</keyword>
<reference evidence="8 9" key="1">
    <citation type="submission" date="2017-02" db="EMBL/GenBank/DDBJ databases">
        <title>Genomes of Trichoderma spp. with biocontrol activity.</title>
        <authorList>
            <person name="Gardiner D."/>
            <person name="Kazan K."/>
            <person name="Vos C."/>
            <person name="Harvey P."/>
        </authorList>
    </citation>
    <scope>NUCLEOTIDE SEQUENCE [LARGE SCALE GENOMIC DNA]</scope>
    <source>
        <strain evidence="8 9">A5MH</strain>
    </source>
</reference>
<gene>
    <name evidence="8" type="ORF">TGAMA5MH_10668</name>
</gene>
<evidence type="ECO:0000313" key="8">
    <source>
        <dbReference type="EMBL" id="PNP37434.1"/>
    </source>
</evidence>
<evidence type="ECO:0000256" key="2">
    <source>
        <dbReference type="ARBA" id="ARBA00022448"/>
    </source>
</evidence>
<dbReference type="OrthoDB" id="2985014at2759"/>
<dbReference type="InterPro" id="IPR020846">
    <property type="entry name" value="MFS_dom"/>
</dbReference>
<comment type="subcellular location">
    <subcellularLocation>
        <location evidence="1">Membrane</location>
        <topology evidence="1">Multi-pass membrane protein</topology>
    </subcellularLocation>
</comment>
<protein>
    <recommendedName>
        <fullName evidence="7">Major facilitator superfamily (MFS) profile domain-containing protein</fullName>
    </recommendedName>
</protein>
<keyword evidence="5 6" id="KW-0472">Membrane</keyword>
<proteinExistence type="predicted"/>
<accession>A0A2K0SVZ9</accession>
<comment type="caution">
    <text evidence="8">The sequence shown here is derived from an EMBL/GenBank/DDBJ whole genome shotgun (WGS) entry which is preliminary data.</text>
</comment>
<dbReference type="InterPro" id="IPR036259">
    <property type="entry name" value="MFS_trans_sf"/>
</dbReference>
<dbReference type="SUPFAM" id="SSF103473">
    <property type="entry name" value="MFS general substrate transporter"/>
    <property type="match status" value="1"/>
</dbReference>
<dbReference type="Pfam" id="PF07690">
    <property type="entry name" value="MFS_1"/>
    <property type="match status" value="1"/>
</dbReference>
<evidence type="ECO:0000313" key="9">
    <source>
        <dbReference type="Proteomes" id="UP000236546"/>
    </source>
</evidence>
<sequence length="238" mass="26330">MPSEEVTSHDANTALNRAKEDVKMSTLVHMKDEYVSGIAKHADSARTPEEARLEKRFVRKIDFIILPLLTSMYFLASLDRGDVGNAAVLGMADELHLTSHQLSTCISIFYVGYVTFQMPGYFFLRVMPAPVQLGIALMFWGTFNTLICIARSYGTVVGLRVGVGVGEAILQAGPLYLSYWYKREQLATRGAIFFGMSAVAGAFNGIIAYGIGKNLDGARGWAPWRWLFLIEGSSIDHF</sequence>
<feature type="transmembrane region" description="Helical" evidence="6">
    <location>
        <begin position="159"/>
        <end position="179"/>
    </location>
</feature>
<dbReference type="GO" id="GO:0016020">
    <property type="term" value="C:membrane"/>
    <property type="evidence" value="ECO:0007669"/>
    <property type="project" value="UniProtKB-SubCell"/>
</dbReference>
<keyword evidence="4 6" id="KW-1133">Transmembrane helix</keyword>
<dbReference type="InterPro" id="IPR011701">
    <property type="entry name" value="MFS"/>
</dbReference>
<dbReference type="PANTHER" id="PTHR43791">
    <property type="entry name" value="PERMEASE-RELATED"/>
    <property type="match status" value="1"/>
</dbReference>
<feature type="transmembrane region" description="Helical" evidence="6">
    <location>
        <begin position="191"/>
        <end position="211"/>
    </location>
</feature>
<feature type="transmembrane region" description="Helical" evidence="6">
    <location>
        <begin position="131"/>
        <end position="153"/>
    </location>
</feature>
<keyword evidence="3 6" id="KW-0812">Transmembrane</keyword>